<organism evidence="2 3">
    <name type="scientific">Panicum hallii var. hallii</name>
    <dbReference type="NCBI Taxonomy" id="1504633"/>
    <lineage>
        <taxon>Eukaryota</taxon>
        <taxon>Viridiplantae</taxon>
        <taxon>Streptophyta</taxon>
        <taxon>Embryophyta</taxon>
        <taxon>Tracheophyta</taxon>
        <taxon>Spermatophyta</taxon>
        <taxon>Magnoliopsida</taxon>
        <taxon>Liliopsida</taxon>
        <taxon>Poales</taxon>
        <taxon>Poaceae</taxon>
        <taxon>PACMAD clade</taxon>
        <taxon>Panicoideae</taxon>
        <taxon>Panicodae</taxon>
        <taxon>Paniceae</taxon>
        <taxon>Panicinae</taxon>
        <taxon>Panicum</taxon>
        <taxon>Panicum sect. Panicum</taxon>
    </lineage>
</organism>
<gene>
    <name evidence="2" type="ORF">GQ55_5G391400</name>
</gene>
<reference evidence="2 3" key="1">
    <citation type="submission" date="2018-04" db="EMBL/GenBank/DDBJ databases">
        <title>WGS assembly of Panicum hallii var. hallii HAL2.</title>
        <authorList>
            <person name="Lovell J."/>
            <person name="Jenkins J."/>
            <person name="Lowry D."/>
            <person name="Mamidi S."/>
            <person name="Sreedasyam A."/>
            <person name="Weng X."/>
            <person name="Barry K."/>
            <person name="Bonette J."/>
            <person name="Campitelli B."/>
            <person name="Daum C."/>
            <person name="Gordon S."/>
            <person name="Gould B."/>
            <person name="Lipzen A."/>
            <person name="MacQueen A."/>
            <person name="Palacio-Mejia J."/>
            <person name="Plott C."/>
            <person name="Shakirov E."/>
            <person name="Shu S."/>
            <person name="Yoshinaga Y."/>
            <person name="Zane M."/>
            <person name="Rokhsar D."/>
            <person name="Grimwood J."/>
            <person name="Schmutz J."/>
            <person name="Juenger T."/>
        </authorList>
    </citation>
    <scope>NUCLEOTIDE SEQUENCE [LARGE SCALE GENOMIC DNA]</scope>
    <source>
        <strain evidence="3">cv. HAL2</strain>
    </source>
</reference>
<evidence type="ECO:0000256" key="1">
    <source>
        <dbReference type="SAM" id="MobiDB-lite"/>
    </source>
</evidence>
<feature type="compositionally biased region" description="Basic residues" evidence="1">
    <location>
        <begin position="20"/>
        <end position="29"/>
    </location>
</feature>
<dbReference type="EMBL" id="CM009753">
    <property type="protein sequence ID" value="PUZ56976.1"/>
    <property type="molecule type" value="Genomic_DNA"/>
</dbReference>
<sequence>MTPAGLRCDSGVLLVALPGRPRRRQGRAHRPQDRRGGRRPQVARRRRARLRLVALVGAQELGLHPGWQHGRAGHGPDPGLHQGAPGLGQMGRRQPPPNHHQSLLPGILSQSPQRPRMGGAAGEDVLGGDAAGERRRGVLPRPAQPAGRDREEGLGGHVEAGAAAGHHLHVAAEEGRAHRQVQRRQRQPRHGLHPLVRRRRPGHLEHPLLLLGSHCREFITVLS</sequence>
<dbReference type="Gramene" id="PUZ56976">
    <property type="protein sequence ID" value="PUZ56976"/>
    <property type="gene ID" value="GQ55_5G391400"/>
</dbReference>
<evidence type="ECO:0000313" key="2">
    <source>
        <dbReference type="EMBL" id="PUZ56976.1"/>
    </source>
</evidence>
<dbReference type="Proteomes" id="UP000244336">
    <property type="component" value="Chromosome 5"/>
</dbReference>
<feature type="region of interest" description="Disordered" evidence="1">
    <location>
        <begin position="17"/>
        <end position="45"/>
    </location>
</feature>
<proteinExistence type="predicted"/>
<protein>
    <submittedName>
        <fullName evidence="2">Uncharacterized protein</fullName>
    </submittedName>
</protein>
<feature type="compositionally biased region" description="Basic residues" evidence="1">
    <location>
        <begin position="36"/>
        <end position="45"/>
    </location>
</feature>
<feature type="region of interest" description="Disordered" evidence="1">
    <location>
        <begin position="65"/>
        <end position="153"/>
    </location>
</feature>
<accession>A0A2T7DN43</accession>
<name>A0A2T7DN43_9POAL</name>
<evidence type="ECO:0000313" key="3">
    <source>
        <dbReference type="Proteomes" id="UP000244336"/>
    </source>
</evidence>
<dbReference type="OrthoDB" id="630188at2759"/>
<dbReference type="AlphaFoldDB" id="A0A2T7DN43"/>
<keyword evidence="3" id="KW-1185">Reference proteome</keyword>